<proteinExistence type="predicted"/>
<dbReference type="EMBL" id="JANPWB010000012">
    <property type="protein sequence ID" value="KAJ1120147.1"/>
    <property type="molecule type" value="Genomic_DNA"/>
</dbReference>
<gene>
    <name evidence="1" type="ORF">NDU88_008322</name>
</gene>
<sequence length="129" mass="15148">MVGCQEDEARPQSWLNQLIKAPKWLMTEPRGLRMVAKHCWLRYLQRTRTGVLLSFYDLQIPDDVVAGHRVYLTLCKIRKYFTDAQVMCPRMQREEEAQLRWPVQEVQEGEGTSEVGELRLASRAQRVLD</sequence>
<dbReference type="Proteomes" id="UP001066276">
    <property type="component" value="Chromosome 8"/>
</dbReference>
<accession>A0AAV7NVY7</accession>
<evidence type="ECO:0000313" key="1">
    <source>
        <dbReference type="EMBL" id="KAJ1120147.1"/>
    </source>
</evidence>
<keyword evidence="2" id="KW-1185">Reference proteome</keyword>
<comment type="caution">
    <text evidence="1">The sequence shown here is derived from an EMBL/GenBank/DDBJ whole genome shotgun (WGS) entry which is preliminary data.</text>
</comment>
<evidence type="ECO:0000313" key="2">
    <source>
        <dbReference type="Proteomes" id="UP001066276"/>
    </source>
</evidence>
<name>A0AAV7NVY7_PLEWA</name>
<reference evidence="1" key="1">
    <citation type="journal article" date="2022" name="bioRxiv">
        <title>Sequencing and chromosome-scale assembly of the giantPleurodeles waltlgenome.</title>
        <authorList>
            <person name="Brown T."/>
            <person name="Elewa A."/>
            <person name="Iarovenko S."/>
            <person name="Subramanian E."/>
            <person name="Araus A.J."/>
            <person name="Petzold A."/>
            <person name="Susuki M."/>
            <person name="Suzuki K.-i.T."/>
            <person name="Hayashi T."/>
            <person name="Toyoda A."/>
            <person name="Oliveira C."/>
            <person name="Osipova E."/>
            <person name="Leigh N.D."/>
            <person name="Simon A."/>
            <person name="Yun M.H."/>
        </authorList>
    </citation>
    <scope>NUCLEOTIDE SEQUENCE</scope>
    <source>
        <strain evidence="1">20211129_DDA</strain>
        <tissue evidence="1">Liver</tissue>
    </source>
</reference>
<organism evidence="1 2">
    <name type="scientific">Pleurodeles waltl</name>
    <name type="common">Iberian ribbed newt</name>
    <dbReference type="NCBI Taxonomy" id="8319"/>
    <lineage>
        <taxon>Eukaryota</taxon>
        <taxon>Metazoa</taxon>
        <taxon>Chordata</taxon>
        <taxon>Craniata</taxon>
        <taxon>Vertebrata</taxon>
        <taxon>Euteleostomi</taxon>
        <taxon>Amphibia</taxon>
        <taxon>Batrachia</taxon>
        <taxon>Caudata</taxon>
        <taxon>Salamandroidea</taxon>
        <taxon>Salamandridae</taxon>
        <taxon>Pleurodelinae</taxon>
        <taxon>Pleurodeles</taxon>
    </lineage>
</organism>
<dbReference type="AlphaFoldDB" id="A0AAV7NVY7"/>
<protein>
    <submittedName>
        <fullName evidence="1">Uncharacterized protein</fullName>
    </submittedName>
</protein>